<gene>
    <name evidence="1" type="ORF">ACFO3M_00810</name>
</gene>
<evidence type="ECO:0000313" key="2">
    <source>
        <dbReference type="Proteomes" id="UP001596025"/>
    </source>
</evidence>
<dbReference type="RefSeq" id="WP_387985111.1">
    <property type="nucleotide sequence ID" value="NZ_JBHSGR010000001.1"/>
</dbReference>
<organism evidence="1 2">
    <name type="scientific">Geodermatophilus arenarius</name>
    <dbReference type="NCBI Taxonomy" id="1137990"/>
    <lineage>
        <taxon>Bacteria</taxon>
        <taxon>Bacillati</taxon>
        <taxon>Actinomycetota</taxon>
        <taxon>Actinomycetes</taxon>
        <taxon>Geodermatophilales</taxon>
        <taxon>Geodermatophilaceae</taxon>
        <taxon>Geodermatophilus</taxon>
    </lineage>
</organism>
<name>A0ABV9LEG8_9ACTN</name>
<sequence length="199" mass="20701">MAESRSGDCWLAVCGDTGTSPAALAEVEHRLLDLGRRVGATEVATHVVRSAGGNHHAGSLRAPRSAELAAAVAAWARPGDAVVVSGDGDAPSAGDPGHVEHAVAVGRAHRERASGRLVRFPGQEDLPGRLPLAELTTRSAVQAVDLVGVADDPGLVLRTREHVRPEYRDGVLVLPVAASGDGEVVPFESPRQRDCCSDH</sequence>
<evidence type="ECO:0000313" key="1">
    <source>
        <dbReference type="EMBL" id="MFC4691922.1"/>
    </source>
</evidence>
<proteinExistence type="predicted"/>
<dbReference type="EMBL" id="JBHSGR010000001">
    <property type="protein sequence ID" value="MFC4691922.1"/>
    <property type="molecule type" value="Genomic_DNA"/>
</dbReference>
<reference evidence="2" key="1">
    <citation type="journal article" date="2019" name="Int. J. Syst. Evol. Microbiol.">
        <title>The Global Catalogue of Microorganisms (GCM) 10K type strain sequencing project: providing services to taxonomists for standard genome sequencing and annotation.</title>
        <authorList>
            <consortium name="The Broad Institute Genomics Platform"/>
            <consortium name="The Broad Institute Genome Sequencing Center for Infectious Disease"/>
            <person name="Wu L."/>
            <person name="Ma J."/>
        </authorList>
    </citation>
    <scope>NUCLEOTIDE SEQUENCE [LARGE SCALE GENOMIC DNA]</scope>
    <source>
        <strain evidence="2">CCUG 62763</strain>
    </source>
</reference>
<protein>
    <submittedName>
        <fullName evidence="1">Uncharacterized protein</fullName>
    </submittedName>
</protein>
<keyword evidence="2" id="KW-1185">Reference proteome</keyword>
<accession>A0ABV9LEG8</accession>
<comment type="caution">
    <text evidence="1">The sequence shown here is derived from an EMBL/GenBank/DDBJ whole genome shotgun (WGS) entry which is preliminary data.</text>
</comment>
<dbReference type="Proteomes" id="UP001596025">
    <property type="component" value="Unassembled WGS sequence"/>
</dbReference>